<evidence type="ECO:0000313" key="1">
    <source>
        <dbReference type="Proteomes" id="UP000887562"/>
    </source>
</evidence>
<organism evidence="1 2">
    <name type="scientific">Echinococcus canadensis</name>
    <dbReference type="NCBI Taxonomy" id="519352"/>
    <lineage>
        <taxon>Eukaryota</taxon>
        <taxon>Metazoa</taxon>
        <taxon>Spiralia</taxon>
        <taxon>Lophotrochozoa</taxon>
        <taxon>Platyhelminthes</taxon>
        <taxon>Cestoda</taxon>
        <taxon>Eucestoda</taxon>
        <taxon>Cyclophyllidea</taxon>
        <taxon>Taeniidae</taxon>
        <taxon>Echinococcus</taxon>
        <taxon>Echinococcus canadensis group</taxon>
    </lineage>
</organism>
<protein>
    <submittedName>
        <fullName evidence="2">Uncharacterized protein</fullName>
    </submittedName>
</protein>
<name>A0A915EVK0_9CEST</name>
<dbReference type="WBParaSite" id="maker-E.canG7_contigs_7170-snap-gene-0.22-mRNA-1">
    <property type="protein sequence ID" value="maker-E.canG7_contigs_7170-snap-gene-0.22-mRNA-1"/>
    <property type="gene ID" value="EcG7_02569"/>
</dbReference>
<dbReference type="AlphaFoldDB" id="A0A915EVK0"/>
<proteinExistence type="predicted"/>
<keyword evidence="1" id="KW-1185">Reference proteome</keyword>
<accession>A0A915EVK0</accession>
<reference evidence="2" key="1">
    <citation type="submission" date="2022-11" db="UniProtKB">
        <authorList>
            <consortium name="WormBaseParasite"/>
        </authorList>
    </citation>
    <scope>IDENTIFICATION</scope>
</reference>
<dbReference type="Proteomes" id="UP000887562">
    <property type="component" value="Unplaced"/>
</dbReference>
<sequence length="69" mass="7586">MPAIETNIGVEKTEAPHQLSSAIPEAISSYLLGVQIEASLNTYGREVMKPWLWQHPAEAEPPALANWTT</sequence>
<evidence type="ECO:0000313" key="2">
    <source>
        <dbReference type="WBParaSite" id="maker-E.canG7_contigs_7170-snap-gene-0.22-mRNA-1"/>
    </source>
</evidence>